<dbReference type="EMBL" id="PNBA02000013">
    <property type="protein sequence ID" value="KAG6403459.1"/>
    <property type="molecule type" value="Genomic_DNA"/>
</dbReference>
<reference evidence="1" key="1">
    <citation type="submission" date="2018-01" db="EMBL/GenBank/DDBJ databases">
        <authorList>
            <person name="Mao J.F."/>
        </authorList>
    </citation>
    <scope>NUCLEOTIDE SEQUENCE</scope>
    <source>
        <strain evidence="1">Huo1</strain>
        <tissue evidence="1">Leaf</tissue>
    </source>
</reference>
<sequence>MRQFQTSRTDPPSRSLSATLRYLTWDLSRDLEIQVVAVDVGYSLVVEASGEEEDSQILAVFECVQGSHNVGQESRIALRDLLKQRVFGMLPEKVLLLRSRACKCWSLGKLRVEISPLKKLLRRKRVVRLVHFVREGGKVPLRVRMSGPKRELKLKSRVRRESGGGGRRDGCGRGLCGLGKEGYALPMAAIGRGRPVEAGVEGRGVGRDEC</sequence>
<organism evidence="1">
    <name type="scientific">Salvia splendens</name>
    <name type="common">Scarlet sage</name>
    <dbReference type="NCBI Taxonomy" id="180675"/>
    <lineage>
        <taxon>Eukaryota</taxon>
        <taxon>Viridiplantae</taxon>
        <taxon>Streptophyta</taxon>
        <taxon>Embryophyta</taxon>
        <taxon>Tracheophyta</taxon>
        <taxon>Spermatophyta</taxon>
        <taxon>Magnoliopsida</taxon>
        <taxon>eudicotyledons</taxon>
        <taxon>Gunneridae</taxon>
        <taxon>Pentapetalae</taxon>
        <taxon>asterids</taxon>
        <taxon>lamiids</taxon>
        <taxon>Lamiales</taxon>
        <taxon>Lamiaceae</taxon>
        <taxon>Nepetoideae</taxon>
        <taxon>Mentheae</taxon>
        <taxon>Salviinae</taxon>
        <taxon>Salvia</taxon>
        <taxon>Salvia subgen. Calosphace</taxon>
        <taxon>core Calosphace</taxon>
    </lineage>
</organism>
<gene>
    <name evidence="1" type="ORF">SASPL_135681</name>
</gene>
<name>A0A8X8WZC3_SALSN</name>
<dbReference type="AlphaFoldDB" id="A0A8X8WZC3"/>
<proteinExistence type="predicted"/>
<keyword evidence="2" id="KW-1185">Reference proteome</keyword>
<dbReference type="Proteomes" id="UP000298416">
    <property type="component" value="Unassembled WGS sequence"/>
</dbReference>
<evidence type="ECO:0000313" key="2">
    <source>
        <dbReference type="Proteomes" id="UP000298416"/>
    </source>
</evidence>
<evidence type="ECO:0000313" key="1">
    <source>
        <dbReference type="EMBL" id="KAG6403459.1"/>
    </source>
</evidence>
<accession>A0A8X8WZC3</accession>
<protein>
    <submittedName>
        <fullName evidence="1">Uncharacterized protein</fullName>
    </submittedName>
</protein>
<reference evidence="1" key="2">
    <citation type="submission" date="2020-08" db="EMBL/GenBank/DDBJ databases">
        <title>Plant Genome Project.</title>
        <authorList>
            <person name="Zhang R.-G."/>
        </authorList>
    </citation>
    <scope>NUCLEOTIDE SEQUENCE</scope>
    <source>
        <strain evidence="1">Huo1</strain>
        <tissue evidence="1">Leaf</tissue>
    </source>
</reference>
<comment type="caution">
    <text evidence="1">The sequence shown here is derived from an EMBL/GenBank/DDBJ whole genome shotgun (WGS) entry which is preliminary data.</text>
</comment>